<dbReference type="AlphaFoldDB" id="A0ABD3S7P3"/>
<gene>
    <name evidence="4" type="ORF">ACJIZ3_006392</name>
</gene>
<dbReference type="InterPro" id="IPR011990">
    <property type="entry name" value="TPR-like_helical_dom_sf"/>
</dbReference>
<evidence type="ECO:0000256" key="3">
    <source>
        <dbReference type="PROSITE-ProRule" id="PRU00708"/>
    </source>
</evidence>
<dbReference type="InterPro" id="IPR002885">
    <property type="entry name" value="PPR_rpt"/>
</dbReference>
<comment type="similarity">
    <text evidence="1">Belongs to the PPR family. P subfamily.</text>
</comment>
<evidence type="ECO:0000256" key="2">
    <source>
        <dbReference type="ARBA" id="ARBA00022737"/>
    </source>
</evidence>
<proteinExistence type="inferred from homology"/>
<accession>A0ABD3S7P3</accession>
<dbReference type="PROSITE" id="PS51375">
    <property type="entry name" value="PPR"/>
    <property type="match status" value="2"/>
</dbReference>
<name>A0ABD3S7P3_9LAMI</name>
<organism evidence="4 5">
    <name type="scientific">Penstemon smallii</name>
    <dbReference type="NCBI Taxonomy" id="265156"/>
    <lineage>
        <taxon>Eukaryota</taxon>
        <taxon>Viridiplantae</taxon>
        <taxon>Streptophyta</taxon>
        <taxon>Embryophyta</taxon>
        <taxon>Tracheophyta</taxon>
        <taxon>Spermatophyta</taxon>
        <taxon>Magnoliopsida</taxon>
        <taxon>eudicotyledons</taxon>
        <taxon>Gunneridae</taxon>
        <taxon>Pentapetalae</taxon>
        <taxon>asterids</taxon>
        <taxon>lamiids</taxon>
        <taxon>Lamiales</taxon>
        <taxon>Plantaginaceae</taxon>
        <taxon>Cheloneae</taxon>
        <taxon>Penstemon</taxon>
    </lineage>
</organism>
<dbReference type="EMBL" id="JBJXBP010000007">
    <property type="protein sequence ID" value="KAL3820487.1"/>
    <property type="molecule type" value="Genomic_DNA"/>
</dbReference>
<reference evidence="4 5" key="1">
    <citation type="submission" date="2024-12" db="EMBL/GenBank/DDBJ databases">
        <title>The unique morphological basis and parallel evolutionary history of personate flowers in Penstemon.</title>
        <authorList>
            <person name="Depatie T.H."/>
            <person name="Wessinger C.A."/>
        </authorList>
    </citation>
    <scope>NUCLEOTIDE SEQUENCE [LARGE SCALE GENOMIC DNA]</scope>
    <source>
        <strain evidence="4">WTNN_2</strain>
        <tissue evidence="4">Leaf</tissue>
    </source>
</reference>
<evidence type="ECO:0000313" key="5">
    <source>
        <dbReference type="Proteomes" id="UP001634393"/>
    </source>
</evidence>
<evidence type="ECO:0000256" key="1">
    <source>
        <dbReference type="ARBA" id="ARBA00007626"/>
    </source>
</evidence>
<protein>
    <recommendedName>
        <fullName evidence="6">Pentatricopeptide repeat-containing protein</fullName>
    </recommendedName>
</protein>
<sequence>MLSSRHGFKALTRTYIICCRSYYTKSKQKNSASLYAKISPMGNPNLNVTPELEKWVENGNKIRFAELQRIILDLRKRRRFNQALQVSEWMKDSGIYTFTPVQHAVQLDLIGKVHGLVSAESYFNSLSEQDKTEKAYGALLHCYVRQRQTEKALAHLEKMKEKGVALSSVAFNDLMCLYSSIGENDKVPDIFQQMKENGVLPDNLSYRICINSYGMRSDIKGLEKVLNEMENDSHIVMDWNTYAVVANFYIKEGLEYKANIILRKAEGKLDKKDGLGYNHLISLHARLGKRDNVFRLWDLEKNACKRCLNRDYINMMESLVRLDELEEAEKVFKEWEASGNCYDFRVPSVVIVGYIEKGLSEQAEALLEHLLEMGKASTSNIWGKLAAGYVEKDEIGKAFESLKVALSLHDASKGIKLDDKVITNLLSLVGEKGSFDDAENVMNLLRPVLPLKRNMYHALLKSYVIAGKEVDRVIDAMKADKFEEDEETSKILSMKQNEM</sequence>
<feature type="repeat" description="PPR" evidence="3">
    <location>
        <begin position="132"/>
        <end position="166"/>
    </location>
</feature>
<dbReference type="NCBIfam" id="TIGR00756">
    <property type="entry name" value="PPR"/>
    <property type="match status" value="2"/>
</dbReference>
<dbReference type="PANTHER" id="PTHR45717:SF20">
    <property type="entry name" value="OS07G0598500 PROTEIN"/>
    <property type="match status" value="1"/>
</dbReference>
<evidence type="ECO:0008006" key="6">
    <source>
        <dbReference type="Google" id="ProtNLM"/>
    </source>
</evidence>
<dbReference type="PANTHER" id="PTHR45717">
    <property type="entry name" value="OS12G0527900 PROTEIN"/>
    <property type="match status" value="1"/>
</dbReference>
<dbReference type="GO" id="GO:0003729">
    <property type="term" value="F:mRNA binding"/>
    <property type="evidence" value="ECO:0007669"/>
    <property type="project" value="UniProtKB-ARBA"/>
</dbReference>
<feature type="repeat" description="PPR" evidence="3">
    <location>
        <begin position="167"/>
        <end position="201"/>
    </location>
</feature>
<dbReference type="Pfam" id="PF13041">
    <property type="entry name" value="PPR_2"/>
    <property type="match status" value="1"/>
</dbReference>
<dbReference type="Pfam" id="PF01535">
    <property type="entry name" value="PPR"/>
    <property type="match status" value="2"/>
</dbReference>
<dbReference type="Proteomes" id="UP001634393">
    <property type="component" value="Unassembled WGS sequence"/>
</dbReference>
<dbReference type="Gene3D" id="1.25.40.10">
    <property type="entry name" value="Tetratricopeptide repeat domain"/>
    <property type="match status" value="2"/>
</dbReference>
<keyword evidence="2" id="KW-0677">Repeat</keyword>
<comment type="caution">
    <text evidence="4">The sequence shown here is derived from an EMBL/GenBank/DDBJ whole genome shotgun (WGS) entry which is preliminary data.</text>
</comment>
<evidence type="ECO:0000313" key="4">
    <source>
        <dbReference type="EMBL" id="KAL3820487.1"/>
    </source>
</evidence>
<keyword evidence="5" id="KW-1185">Reference proteome</keyword>
<dbReference type="SUPFAM" id="SSF48452">
    <property type="entry name" value="TPR-like"/>
    <property type="match status" value="1"/>
</dbReference>